<dbReference type="KEGG" id="byl:A4V09_19940"/>
<gene>
    <name evidence="3" type="ORF">A4V09_19940</name>
</gene>
<dbReference type="InterPro" id="IPR029058">
    <property type="entry name" value="AB_hydrolase_fold"/>
</dbReference>
<dbReference type="PANTHER" id="PTHR46438">
    <property type="entry name" value="ALPHA/BETA-HYDROLASES SUPERFAMILY PROTEIN"/>
    <property type="match status" value="1"/>
</dbReference>
<dbReference type="AlphaFoldDB" id="A0A1C7II46"/>
<dbReference type="OrthoDB" id="9808398at2"/>
<evidence type="ECO:0000256" key="1">
    <source>
        <dbReference type="SAM" id="Phobius"/>
    </source>
</evidence>
<organism evidence="3 4">
    <name type="scientific">Blautia pseudococcoides</name>
    <dbReference type="NCBI Taxonomy" id="1796616"/>
    <lineage>
        <taxon>Bacteria</taxon>
        <taxon>Bacillati</taxon>
        <taxon>Bacillota</taxon>
        <taxon>Clostridia</taxon>
        <taxon>Lachnospirales</taxon>
        <taxon>Lachnospiraceae</taxon>
        <taxon>Blautia</taxon>
    </lineage>
</organism>
<dbReference type="GO" id="GO:0016787">
    <property type="term" value="F:hydrolase activity"/>
    <property type="evidence" value="ECO:0007669"/>
    <property type="project" value="UniProtKB-KW"/>
</dbReference>
<protein>
    <submittedName>
        <fullName evidence="3">Alpha/beta hydrolase</fullName>
    </submittedName>
</protein>
<dbReference type="RefSeq" id="WP_065543904.1">
    <property type="nucleotide sequence ID" value="NZ_CP015405.2"/>
</dbReference>
<proteinExistence type="predicted"/>
<reference evidence="3" key="1">
    <citation type="submission" date="2017-04" db="EMBL/GenBank/DDBJ databases">
        <title>Complete Genome Sequences of Twelve Strains of a Stable Defined Moderately Diverse Mouse Microbiota 2 (sDMDMm2).</title>
        <authorList>
            <person name="Uchimura Y."/>
            <person name="Wyss M."/>
            <person name="Brugiroux S."/>
            <person name="Limenitakis J.P."/>
            <person name="Stecher B."/>
            <person name="McCoy K.D."/>
            <person name="Macpherson A.J."/>
        </authorList>
    </citation>
    <scope>NUCLEOTIDE SEQUENCE</scope>
    <source>
        <strain evidence="3">YL58</strain>
    </source>
</reference>
<feature type="domain" description="AB hydrolase-1" evidence="2">
    <location>
        <begin position="65"/>
        <end position="310"/>
    </location>
</feature>
<dbReference type="EMBL" id="CP015405">
    <property type="protein sequence ID" value="ANU77802.1"/>
    <property type="molecule type" value="Genomic_DNA"/>
</dbReference>
<dbReference type="Gene3D" id="3.40.50.1820">
    <property type="entry name" value="alpha/beta hydrolase"/>
    <property type="match status" value="1"/>
</dbReference>
<keyword evidence="4" id="KW-1185">Reference proteome</keyword>
<name>A0A1C7II46_9FIRM</name>
<keyword evidence="3" id="KW-0378">Hydrolase</keyword>
<dbReference type="STRING" id="1796616.A4V09_19940"/>
<keyword evidence="1" id="KW-0472">Membrane</keyword>
<dbReference type="InterPro" id="IPR000073">
    <property type="entry name" value="AB_hydrolase_1"/>
</dbReference>
<dbReference type="PANTHER" id="PTHR46438:SF2">
    <property type="entry name" value="ALPHA_BETA-HYDROLASES SUPERFAMILY PROTEIN"/>
    <property type="match status" value="1"/>
</dbReference>
<keyword evidence="1" id="KW-1133">Transmembrane helix</keyword>
<keyword evidence="1" id="KW-0812">Transmembrane</keyword>
<accession>A0A1C7II46</accession>
<dbReference type="Proteomes" id="UP000092574">
    <property type="component" value="Chromosome"/>
</dbReference>
<evidence type="ECO:0000313" key="4">
    <source>
        <dbReference type="Proteomes" id="UP000092574"/>
    </source>
</evidence>
<evidence type="ECO:0000259" key="2">
    <source>
        <dbReference type="Pfam" id="PF12697"/>
    </source>
</evidence>
<dbReference type="Pfam" id="PF12697">
    <property type="entry name" value="Abhydrolase_6"/>
    <property type="match status" value="1"/>
</dbReference>
<sequence length="318" mass="36343">MKKSRHKIITASILFSIATGIIYVINRLIFGTAVLKEMLKSTANNYYNWRFGKIYYKKIGSGSPVLLVHDLTVYSSAYEWNRIVDKLAENHTVYTIDLLGCGRSDKQRITYTNYLYVQLISDFIKNVIHERTDVIASGYSGSFALMACHNETDLFGKIVMINPPSLNALNKIPDKKSKLYKFLLEVPVFGTLVYNMITCQSNIQLLFTEQYLYNPFNMTAEWLDTYYEAAHKGMSSSRYLLSSMIGRYTNNNINHALRAIDQSIFIIEGEAEREGKDVISQYTECNPAIEAISLKGAKHLPHMETPDKLMEQLSIFLD</sequence>
<feature type="transmembrane region" description="Helical" evidence="1">
    <location>
        <begin position="12"/>
        <end position="35"/>
    </location>
</feature>
<dbReference type="SUPFAM" id="SSF53474">
    <property type="entry name" value="alpha/beta-Hydrolases"/>
    <property type="match status" value="1"/>
</dbReference>
<evidence type="ECO:0000313" key="3">
    <source>
        <dbReference type="EMBL" id="ANU77802.1"/>
    </source>
</evidence>